<dbReference type="InterPro" id="IPR039498">
    <property type="entry name" value="NTP_transf_5"/>
</dbReference>
<dbReference type="KEGG" id="sfol:H3H32_27115"/>
<gene>
    <name evidence="1" type="ORF">H3H32_27115</name>
</gene>
<organism evidence="1 2">
    <name type="scientific">Spirosoma foliorum</name>
    <dbReference type="NCBI Taxonomy" id="2710596"/>
    <lineage>
        <taxon>Bacteria</taxon>
        <taxon>Pseudomonadati</taxon>
        <taxon>Bacteroidota</taxon>
        <taxon>Cytophagia</taxon>
        <taxon>Cytophagales</taxon>
        <taxon>Cytophagaceae</taxon>
        <taxon>Spirosoma</taxon>
    </lineage>
</organism>
<dbReference type="AlphaFoldDB" id="A0A7G5GRV4"/>
<evidence type="ECO:0000313" key="2">
    <source>
        <dbReference type="Proteomes" id="UP000515369"/>
    </source>
</evidence>
<protein>
    <submittedName>
        <fullName evidence="1">Nucleotidyltransferase family protein</fullName>
    </submittedName>
</protein>
<sequence length="390" mass="45478">MSTSHSPEIQVLLIACAVELSEAKKATLNQFLERNPINWDRLYTLAVRHKVAPFLYRTLQEIPATPESLLATLQNDCRTIATDNLLKLHQYKLLAKRFADHDIDHFPLKGIFLASSCYPDSSLRGIGDLDVLVAKDAVFKSVRLLKADDYHLDQKSTLYMQYDEKVMFSDLYEVSLFKPFFNNSGFDLDLHWEFICFNKQYKVFSLPEIRSRSALSIEYQIVLTVTHHGVTGIWQTISYVNDLYFLVNNRPIDWAWLLQEFRHYGLDQIFLVGLFWCQQIWELPLPPTIQEMLTAKRIQLLAEEYSKNWETSEAIASSKLILGQLTFFLKAQTQFSKRLKVLLTFGTSRIIRYSTFKIGKRTIYIPKQLGFITVFIRAIRSFLRFIPAFR</sequence>
<keyword evidence="2" id="KW-1185">Reference proteome</keyword>
<proteinExistence type="predicted"/>
<dbReference type="RefSeq" id="WP_182458878.1">
    <property type="nucleotide sequence ID" value="NZ_CP059732.1"/>
</dbReference>
<dbReference type="GO" id="GO:0016740">
    <property type="term" value="F:transferase activity"/>
    <property type="evidence" value="ECO:0007669"/>
    <property type="project" value="UniProtKB-KW"/>
</dbReference>
<reference evidence="1 2" key="1">
    <citation type="submission" date="2020-07" db="EMBL/GenBank/DDBJ databases">
        <title>Spirosoma foliorum sp. nov., isolated from the leaves on the Nejang mountain Korea, Republic of.</title>
        <authorList>
            <person name="Ho H."/>
            <person name="Lee Y.-J."/>
            <person name="Nurcahyanto D.-A."/>
            <person name="Kim S.-G."/>
        </authorList>
    </citation>
    <scope>NUCLEOTIDE SEQUENCE [LARGE SCALE GENOMIC DNA]</scope>
    <source>
        <strain evidence="1 2">PL0136</strain>
    </source>
</reference>
<accession>A0A7G5GRV4</accession>
<evidence type="ECO:0000313" key="1">
    <source>
        <dbReference type="EMBL" id="QMW01596.1"/>
    </source>
</evidence>
<dbReference type="EMBL" id="CP059732">
    <property type="protein sequence ID" value="QMW01596.1"/>
    <property type="molecule type" value="Genomic_DNA"/>
</dbReference>
<keyword evidence="1" id="KW-0808">Transferase</keyword>
<dbReference type="Pfam" id="PF14907">
    <property type="entry name" value="NTP_transf_5"/>
    <property type="match status" value="1"/>
</dbReference>
<name>A0A7G5GRV4_9BACT</name>
<dbReference type="Proteomes" id="UP000515369">
    <property type="component" value="Chromosome"/>
</dbReference>